<gene>
    <name evidence="3" type="ORF">SAMN05518684_11535</name>
</gene>
<dbReference type="GO" id="GO:0044780">
    <property type="term" value="P:bacterial-type flagellum assembly"/>
    <property type="evidence" value="ECO:0007669"/>
    <property type="project" value="InterPro"/>
</dbReference>
<dbReference type="Pfam" id="PF05130">
    <property type="entry name" value="FlgN"/>
    <property type="match status" value="1"/>
</dbReference>
<dbReference type="AlphaFoldDB" id="A0A1H9W8W5"/>
<dbReference type="Proteomes" id="UP000198571">
    <property type="component" value="Unassembled WGS sequence"/>
</dbReference>
<evidence type="ECO:0000256" key="2">
    <source>
        <dbReference type="SAM" id="MobiDB-lite"/>
    </source>
</evidence>
<dbReference type="EMBL" id="FOGT01000015">
    <property type="protein sequence ID" value="SES30264.1"/>
    <property type="molecule type" value="Genomic_DNA"/>
</dbReference>
<sequence length="166" mass="19337">MVEQLIQIFQAMTVVHERFNEQAARKEEVIKKGDMPGLEQVMKEESPLIQQLRKLENTRQRLVQEWLEQKGIIKEDITMDKLIPLFPEKEREDLQYWQQRLMTEIHKLKDQNELNEQLLEDSLRFVNLSLDAMSPQNQFAGYGGDGSNDDGEDFGPGGRSLFDSKA</sequence>
<reference evidence="4" key="1">
    <citation type="submission" date="2016-10" db="EMBL/GenBank/DDBJ databases">
        <authorList>
            <person name="Varghese N."/>
            <person name="Submissions S."/>
        </authorList>
    </citation>
    <scope>NUCLEOTIDE SEQUENCE [LARGE SCALE GENOMIC DNA]</scope>
    <source>
        <strain evidence="4">S9</strain>
    </source>
</reference>
<name>A0A1H9W8W5_9BACI</name>
<dbReference type="STRING" id="1601833.SAMN05518684_11535"/>
<dbReference type="InterPro" id="IPR007809">
    <property type="entry name" value="FlgN-like"/>
</dbReference>
<dbReference type="SUPFAM" id="SSF140566">
    <property type="entry name" value="FlgN-like"/>
    <property type="match status" value="1"/>
</dbReference>
<feature type="region of interest" description="Disordered" evidence="2">
    <location>
        <begin position="136"/>
        <end position="166"/>
    </location>
</feature>
<evidence type="ECO:0000256" key="1">
    <source>
        <dbReference type="ARBA" id="ARBA00022795"/>
    </source>
</evidence>
<evidence type="ECO:0000313" key="4">
    <source>
        <dbReference type="Proteomes" id="UP000198571"/>
    </source>
</evidence>
<accession>A0A1H9W8W5</accession>
<organism evidence="3 4">
    <name type="scientific">Salipaludibacillus aurantiacus</name>
    <dbReference type="NCBI Taxonomy" id="1601833"/>
    <lineage>
        <taxon>Bacteria</taxon>
        <taxon>Bacillati</taxon>
        <taxon>Bacillota</taxon>
        <taxon>Bacilli</taxon>
        <taxon>Bacillales</taxon>
        <taxon>Bacillaceae</taxon>
    </lineage>
</organism>
<dbReference type="InterPro" id="IPR036679">
    <property type="entry name" value="FlgN-like_sf"/>
</dbReference>
<keyword evidence="1" id="KW-1005">Bacterial flagellum biogenesis</keyword>
<keyword evidence="4" id="KW-1185">Reference proteome</keyword>
<evidence type="ECO:0000313" key="3">
    <source>
        <dbReference type="EMBL" id="SES30264.1"/>
    </source>
</evidence>
<dbReference type="Gene3D" id="1.20.58.300">
    <property type="entry name" value="FlgN-like"/>
    <property type="match status" value="1"/>
</dbReference>
<protein>
    <submittedName>
        <fullName evidence="3">FlgN protein</fullName>
    </submittedName>
</protein>
<proteinExistence type="predicted"/>